<reference evidence="3" key="1">
    <citation type="submission" date="2025-08" db="UniProtKB">
        <authorList>
            <consortium name="RefSeq"/>
        </authorList>
    </citation>
    <scope>IDENTIFICATION</scope>
    <source>
        <tissue evidence="3">Entire body</tissue>
    </source>
</reference>
<dbReference type="OrthoDB" id="6810166at2759"/>
<dbReference type="RefSeq" id="XP_018326872.1">
    <property type="nucleotide sequence ID" value="XM_018471370.2"/>
</dbReference>
<name>A0A1W4X269_AGRPL</name>
<dbReference type="KEGG" id="apln:108738122"/>
<evidence type="ECO:0000313" key="2">
    <source>
        <dbReference type="Proteomes" id="UP000192223"/>
    </source>
</evidence>
<protein>
    <submittedName>
        <fullName evidence="3">Uncharacterized protein LOC108738122 isoform X1</fullName>
    </submittedName>
</protein>
<dbReference type="AlphaFoldDB" id="A0A1W4X269"/>
<dbReference type="GeneID" id="108738122"/>
<sequence length="224" mass="26374">MSTDKSHTNVQSETSLFDNNYSFCHREVLDIDKILSENIESLNSLSNNILFLLEGPNYANNQVLNYVEETKDMVAQVRPFMLQEDSKKKKLNNKNIHKEINQLRKDIERVSQEIDQLQTEKEDAISMGISYKKALNYYTTNFDFKIEMDEKVDENKYWVKLHFGDKLQFPVKFLFNQDTATVEDFDSLTLLSPDEEATLKNKYYKEQDICMVLKLLRNFALHKS</sequence>
<evidence type="ECO:0000313" key="3">
    <source>
        <dbReference type="RefSeq" id="XP_018326872.1"/>
    </source>
</evidence>
<proteinExistence type="predicted"/>
<evidence type="ECO:0000256" key="1">
    <source>
        <dbReference type="SAM" id="Coils"/>
    </source>
</evidence>
<gene>
    <name evidence="3" type="primary">LOC108738122</name>
</gene>
<dbReference type="Proteomes" id="UP000192223">
    <property type="component" value="Unplaced"/>
</dbReference>
<accession>A0A1W4X269</accession>
<keyword evidence="1" id="KW-0175">Coiled coil</keyword>
<organism evidence="2 3">
    <name type="scientific">Agrilus planipennis</name>
    <name type="common">Emerald ash borer</name>
    <name type="synonym">Agrilus marcopoli</name>
    <dbReference type="NCBI Taxonomy" id="224129"/>
    <lineage>
        <taxon>Eukaryota</taxon>
        <taxon>Metazoa</taxon>
        <taxon>Ecdysozoa</taxon>
        <taxon>Arthropoda</taxon>
        <taxon>Hexapoda</taxon>
        <taxon>Insecta</taxon>
        <taxon>Pterygota</taxon>
        <taxon>Neoptera</taxon>
        <taxon>Endopterygota</taxon>
        <taxon>Coleoptera</taxon>
        <taxon>Polyphaga</taxon>
        <taxon>Elateriformia</taxon>
        <taxon>Buprestoidea</taxon>
        <taxon>Buprestidae</taxon>
        <taxon>Agrilinae</taxon>
        <taxon>Agrilus</taxon>
    </lineage>
</organism>
<keyword evidence="2" id="KW-1185">Reference proteome</keyword>
<dbReference type="InParanoid" id="A0A1W4X269"/>
<feature type="coiled-coil region" evidence="1">
    <location>
        <begin position="93"/>
        <end position="127"/>
    </location>
</feature>